<keyword evidence="8" id="KW-1185">Reference proteome</keyword>
<evidence type="ECO:0000256" key="4">
    <source>
        <dbReference type="ARBA" id="ARBA00022989"/>
    </source>
</evidence>
<dbReference type="GO" id="GO:0005886">
    <property type="term" value="C:plasma membrane"/>
    <property type="evidence" value="ECO:0007669"/>
    <property type="project" value="UniProtKB-SubCell"/>
</dbReference>
<feature type="transmembrane region" description="Helical" evidence="6">
    <location>
        <begin position="333"/>
        <end position="357"/>
    </location>
</feature>
<keyword evidence="5 6" id="KW-0472">Membrane</keyword>
<sequence length="520" mass="57112">MSSNSEVLQDNPMIMDVDKEGNNNGCVAEDRSSYRQILKATSLFGGVQVFNIFVTLLRGKLLAVLIGTAGMGLNGLLNSTLEVIKLASGMGLNESAIRDISKAKEANDKSELKKVYTIFSSWIWLSAILGVILTIALSPLLSRLTFDDYSYTKTFMFLSVTFLFTALTGGLYTLLRGMRKINLLASANISGSVAGLLVVIPIFYFYGINGVVPAIVASSATTYVVSLYFRKKVNVKAINMNFRDVFAGGKQMVVLGVVLTLSTLLTTGSNFLLNAFISKVGSLEELGLFSAGSSIMTGYVGMVFVAMSTDYFPRLSGVINDSAKWKNVVNQQAEVVILILGPILSIILLSAPILVRLLLSEEFLPVIGYLKWASLAIMLKGITWVSGFVLISKRDNSLFFITELIGVLWFLFFNVLFFKLYGIEGLGIALNINYLFSVIMLYVILKRRYGFVISMSAYRLVGLYMFLLSIGVGCIVYLDFPNAYYGCGVVTIVVSIISLKELDKRIGVKNIISNFRSKLF</sequence>
<dbReference type="RefSeq" id="WP_301197376.1">
    <property type="nucleotide sequence ID" value="NZ_JAPDPI010000001.1"/>
</dbReference>
<dbReference type="EMBL" id="JAPDPI010000001">
    <property type="protein sequence ID" value="MCW3804153.1"/>
    <property type="molecule type" value="Genomic_DNA"/>
</dbReference>
<dbReference type="GO" id="GO:0009246">
    <property type="term" value="P:enterobacterial common antigen biosynthetic process"/>
    <property type="evidence" value="ECO:0007669"/>
    <property type="project" value="InterPro"/>
</dbReference>
<evidence type="ECO:0000256" key="3">
    <source>
        <dbReference type="ARBA" id="ARBA00022692"/>
    </source>
</evidence>
<protein>
    <submittedName>
        <fullName evidence="7">O-antigen translocase</fullName>
    </submittedName>
</protein>
<dbReference type="Pfam" id="PF13440">
    <property type="entry name" value="Polysacc_synt_3"/>
    <property type="match status" value="1"/>
</dbReference>
<comment type="caution">
    <text evidence="7">The sequence shown here is derived from an EMBL/GenBank/DDBJ whole genome shotgun (WGS) entry which is preliminary data.</text>
</comment>
<name>A0AAE3MA65_9BACT</name>
<evidence type="ECO:0000256" key="1">
    <source>
        <dbReference type="ARBA" id="ARBA00004651"/>
    </source>
</evidence>
<evidence type="ECO:0000313" key="8">
    <source>
        <dbReference type="Proteomes" id="UP001207408"/>
    </source>
</evidence>
<proteinExistence type="predicted"/>
<feature type="transmembrane region" description="Helical" evidence="6">
    <location>
        <begin position="289"/>
        <end position="312"/>
    </location>
</feature>
<feature type="transmembrane region" description="Helical" evidence="6">
    <location>
        <begin position="483"/>
        <end position="499"/>
    </location>
</feature>
<comment type="subcellular location">
    <subcellularLocation>
        <location evidence="1">Cell membrane</location>
        <topology evidence="1">Multi-pass membrane protein</topology>
    </subcellularLocation>
</comment>
<keyword evidence="2" id="KW-1003">Cell membrane</keyword>
<dbReference type="PANTHER" id="PTHR30250">
    <property type="entry name" value="PST FAMILY PREDICTED COLANIC ACID TRANSPORTER"/>
    <property type="match status" value="1"/>
</dbReference>
<feature type="transmembrane region" description="Helical" evidence="6">
    <location>
        <begin position="154"/>
        <end position="175"/>
    </location>
</feature>
<dbReference type="Proteomes" id="UP001207408">
    <property type="component" value="Unassembled WGS sequence"/>
</dbReference>
<feature type="transmembrane region" description="Helical" evidence="6">
    <location>
        <begin position="212"/>
        <end position="231"/>
    </location>
</feature>
<evidence type="ECO:0000313" key="7">
    <source>
        <dbReference type="EMBL" id="MCW3804153.1"/>
    </source>
</evidence>
<dbReference type="InterPro" id="IPR044550">
    <property type="entry name" value="WzxE"/>
</dbReference>
<dbReference type="InterPro" id="IPR050833">
    <property type="entry name" value="Poly_Biosynth_Transport"/>
</dbReference>
<keyword evidence="3 6" id="KW-0812">Transmembrane</keyword>
<dbReference type="AlphaFoldDB" id="A0AAE3MA65"/>
<keyword evidence="4 6" id="KW-1133">Transmembrane helix</keyword>
<feature type="transmembrane region" description="Helical" evidence="6">
    <location>
        <begin position="426"/>
        <end position="445"/>
    </location>
</feature>
<feature type="transmembrane region" description="Helical" evidence="6">
    <location>
        <begin position="187"/>
        <end position="206"/>
    </location>
</feature>
<feature type="transmembrane region" description="Helical" evidence="6">
    <location>
        <begin position="122"/>
        <end position="142"/>
    </location>
</feature>
<gene>
    <name evidence="7" type="ORF">OM074_00880</name>
</gene>
<dbReference type="CDD" id="cd13125">
    <property type="entry name" value="MATE_like_10"/>
    <property type="match status" value="1"/>
</dbReference>
<organism evidence="7 8">
    <name type="scientific">Plebeiibacterium marinum</name>
    <dbReference type="NCBI Taxonomy" id="2992111"/>
    <lineage>
        <taxon>Bacteria</taxon>
        <taxon>Pseudomonadati</taxon>
        <taxon>Bacteroidota</taxon>
        <taxon>Bacteroidia</taxon>
        <taxon>Marinilabiliales</taxon>
        <taxon>Marinilabiliaceae</taxon>
        <taxon>Plebeiibacterium</taxon>
    </lineage>
</organism>
<feature type="transmembrane region" description="Helical" evidence="6">
    <location>
        <begin position="457"/>
        <end position="477"/>
    </location>
</feature>
<feature type="transmembrane region" description="Helical" evidence="6">
    <location>
        <begin position="369"/>
        <end position="391"/>
    </location>
</feature>
<feature type="transmembrane region" description="Helical" evidence="6">
    <location>
        <begin position="252"/>
        <end position="277"/>
    </location>
</feature>
<feature type="transmembrane region" description="Helical" evidence="6">
    <location>
        <begin position="398"/>
        <end position="420"/>
    </location>
</feature>
<evidence type="ECO:0000256" key="2">
    <source>
        <dbReference type="ARBA" id="ARBA00022475"/>
    </source>
</evidence>
<dbReference type="PANTHER" id="PTHR30250:SF11">
    <property type="entry name" value="O-ANTIGEN TRANSPORTER-RELATED"/>
    <property type="match status" value="1"/>
</dbReference>
<evidence type="ECO:0000256" key="6">
    <source>
        <dbReference type="SAM" id="Phobius"/>
    </source>
</evidence>
<evidence type="ECO:0000256" key="5">
    <source>
        <dbReference type="ARBA" id="ARBA00023136"/>
    </source>
</evidence>
<reference evidence="7" key="1">
    <citation type="submission" date="2022-10" db="EMBL/GenBank/DDBJ databases">
        <authorList>
            <person name="Yu W.X."/>
        </authorList>
    </citation>
    <scope>NUCLEOTIDE SEQUENCE</scope>
    <source>
        <strain evidence="7">D04</strain>
    </source>
</reference>
<accession>A0AAE3MA65</accession>